<evidence type="ECO:0000256" key="1">
    <source>
        <dbReference type="ARBA" id="ARBA00011073"/>
    </source>
</evidence>
<dbReference type="EMBL" id="CAJVPI010001389">
    <property type="protein sequence ID" value="CAG8610409.1"/>
    <property type="molecule type" value="Genomic_DNA"/>
</dbReference>
<dbReference type="SUPFAM" id="SSF52743">
    <property type="entry name" value="Subtilisin-like"/>
    <property type="match status" value="1"/>
</dbReference>
<dbReference type="InterPro" id="IPR000209">
    <property type="entry name" value="Peptidase_S8/S53_dom"/>
</dbReference>
<dbReference type="Gene3D" id="3.40.50.200">
    <property type="entry name" value="Peptidase S8/S53 domain"/>
    <property type="match status" value="1"/>
</dbReference>
<dbReference type="PRINTS" id="PR00723">
    <property type="entry name" value="SUBTILISIN"/>
</dbReference>
<feature type="active site" description="Charge relay system" evidence="5">
    <location>
        <position position="208"/>
    </location>
</feature>
<feature type="domain" description="Peptidase S8/S53" evidence="8">
    <location>
        <begin position="167"/>
        <end position="422"/>
    </location>
</feature>
<dbReference type="InterPro" id="IPR015500">
    <property type="entry name" value="Peptidase_S8_subtilisin-rel"/>
</dbReference>
<name>A0A9N9CTD6_9GLOM</name>
<evidence type="ECO:0000256" key="5">
    <source>
        <dbReference type="PROSITE-ProRule" id="PRU01240"/>
    </source>
</evidence>
<gene>
    <name evidence="10" type="ORF">PBRASI_LOCUS8135</name>
</gene>
<dbReference type="CDD" id="cd04077">
    <property type="entry name" value="Peptidases_S8_PCSK9_ProteinaseK_like"/>
    <property type="match status" value="1"/>
</dbReference>
<dbReference type="FunFam" id="3.40.50.200:FF:000007">
    <property type="entry name" value="Subtilisin-like serine protease"/>
    <property type="match status" value="1"/>
</dbReference>
<feature type="active site" description="Charge relay system" evidence="5">
    <location>
        <position position="372"/>
    </location>
</feature>
<organism evidence="10 11">
    <name type="scientific">Paraglomus brasilianum</name>
    <dbReference type="NCBI Taxonomy" id="144538"/>
    <lineage>
        <taxon>Eukaryota</taxon>
        <taxon>Fungi</taxon>
        <taxon>Fungi incertae sedis</taxon>
        <taxon>Mucoromycota</taxon>
        <taxon>Glomeromycotina</taxon>
        <taxon>Glomeromycetes</taxon>
        <taxon>Paraglomerales</taxon>
        <taxon>Paraglomeraceae</taxon>
        <taxon>Paraglomus</taxon>
    </lineage>
</organism>
<evidence type="ECO:0000313" key="10">
    <source>
        <dbReference type="EMBL" id="CAG8610409.1"/>
    </source>
</evidence>
<feature type="chain" id="PRO_5040248614" evidence="7">
    <location>
        <begin position="21"/>
        <end position="436"/>
    </location>
</feature>
<dbReference type="InterPro" id="IPR023828">
    <property type="entry name" value="Peptidase_S8_Ser-AS"/>
</dbReference>
<evidence type="ECO:0000259" key="9">
    <source>
        <dbReference type="Pfam" id="PF05922"/>
    </source>
</evidence>
<evidence type="ECO:0000256" key="6">
    <source>
        <dbReference type="RuleBase" id="RU003355"/>
    </source>
</evidence>
<evidence type="ECO:0000256" key="4">
    <source>
        <dbReference type="ARBA" id="ARBA00022825"/>
    </source>
</evidence>
<accession>A0A9N9CTD6</accession>
<dbReference type="GO" id="GO:0005615">
    <property type="term" value="C:extracellular space"/>
    <property type="evidence" value="ECO:0007669"/>
    <property type="project" value="TreeGrafter"/>
</dbReference>
<keyword evidence="2 5" id="KW-0645">Protease</keyword>
<dbReference type="InterPro" id="IPR034193">
    <property type="entry name" value="PCSK9_ProteinaseK-like"/>
</dbReference>
<keyword evidence="3 5" id="KW-0378">Hydrolase</keyword>
<dbReference type="OrthoDB" id="206201at2759"/>
<dbReference type="PROSITE" id="PS51892">
    <property type="entry name" value="SUBTILASE"/>
    <property type="match status" value="1"/>
</dbReference>
<dbReference type="InterPro" id="IPR050131">
    <property type="entry name" value="Peptidase_S8_subtilisin-like"/>
</dbReference>
<dbReference type="PROSITE" id="PS00136">
    <property type="entry name" value="SUBTILASE_ASP"/>
    <property type="match status" value="1"/>
</dbReference>
<dbReference type="AlphaFoldDB" id="A0A9N9CTD6"/>
<dbReference type="GO" id="GO:0006508">
    <property type="term" value="P:proteolysis"/>
    <property type="evidence" value="ECO:0007669"/>
    <property type="project" value="UniProtKB-KW"/>
</dbReference>
<feature type="active site" description="Charge relay system" evidence="5">
    <location>
        <position position="176"/>
    </location>
</feature>
<evidence type="ECO:0000313" key="11">
    <source>
        <dbReference type="Proteomes" id="UP000789739"/>
    </source>
</evidence>
<dbReference type="Gene3D" id="3.30.70.80">
    <property type="entry name" value="Peptidase S8 propeptide/proteinase inhibitor I9"/>
    <property type="match status" value="1"/>
</dbReference>
<feature type="domain" description="Inhibitor I9" evidence="9">
    <location>
        <begin position="46"/>
        <end position="129"/>
    </location>
</feature>
<dbReference type="Pfam" id="PF05922">
    <property type="entry name" value="Inhibitor_I9"/>
    <property type="match status" value="1"/>
</dbReference>
<evidence type="ECO:0000259" key="8">
    <source>
        <dbReference type="Pfam" id="PF00082"/>
    </source>
</evidence>
<proteinExistence type="inferred from homology"/>
<evidence type="ECO:0000256" key="2">
    <source>
        <dbReference type="ARBA" id="ARBA00022670"/>
    </source>
</evidence>
<dbReference type="GO" id="GO:0004252">
    <property type="term" value="F:serine-type endopeptidase activity"/>
    <property type="evidence" value="ECO:0007669"/>
    <property type="project" value="UniProtKB-UniRule"/>
</dbReference>
<protein>
    <submittedName>
        <fullName evidence="10">11256_t:CDS:1</fullName>
    </submittedName>
</protein>
<keyword evidence="4 5" id="KW-0720">Serine protease</keyword>
<dbReference type="InterPro" id="IPR036852">
    <property type="entry name" value="Peptidase_S8/S53_dom_sf"/>
</dbReference>
<dbReference type="InterPro" id="IPR010259">
    <property type="entry name" value="S8pro/Inhibitor_I9"/>
</dbReference>
<dbReference type="Proteomes" id="UP000789739">
    <property type="component" value="Unassembled WGS sequence"/>
</dbReference>
<dbReference type="InterPro" id="IPR023827">
    <property type="entry name" value="Peptidase_S8_Asp-AS"/>
</dbReference>
<evidence type="ECO:0000256" key="3">
    <source>
        <dbReference type="ARBA" id="ARBA00022801"/>
    </source>
</evidence>
<dbReference type="PANTHER" id="PTHR43806:SF11">
    <property type="entry name" value="CEREVISIN-RELATED"/>
    <property type="match status" value="1"/>
</dbReference>
<dbReference type="PROSITE" id="PS00138">
    <property type="entry name" value="SUBTILASE_SER"/>
    <property type="match status" value="1"/>
</dbReference>
<comment type="caution">
    <text evidence="10">The sequence shown here is derived from an EMBL/GenBank/DDBJ whole genome shotgun (WGS) entry which is preliminary data.</text>
</comment>
<reference evidence="10" key="1">
    <citation type="submission" date="2021-06" db="EMBL/GenBank/DDBJ databases">
        <authorList>
            <person name="Kallberg Y."/>
            <person name="Tangrot J."/>
            <person name="Rosling A."/>
        </authorList>
    </citation>
    <scope>NUCLEOTIDE SEQUENCE</scope>
    <source>
        <strain evidence="10">BR232B</strain>
    </source>
</reference>
<feature type="signal peptide" evidence="7">
    <location>
        <begin position="1"/>
        <end position="20"/>
    </location>
</feature>
<dbReference type="Pfam" id="PF00082">
    <property type="entry name" value="Peptidase_S8"/>
    <property type="match status" value="1"/>
</dbReference>
<comment type="similarity">
    <text evidence="1 5 6">Belongs to the peptidase S8 family.</text>
</comment>
<keyword evidence="7" id="KW-0732">Signal</keyword>
<evidence type="ECO:0000256" key="7">
    <source>
        <dbReference type="SAM" id="SignalP"/>
    </source>
</evidence>
<keyword evidence="11" id="KW-1185">Reference proteome</keyword>
<sequence length="436" mass="46870">MTVMIKFLFLFMLLLATVVALSPSGHVDNALAPLMSYDDDESIPDQYIVVFKEGATSDKLSKHHDDINSLLYEEKKRFKRGLLNELISGIEYTYEFDTFRGYAGKFSPSVLTKIRESDDVAFVEKDQKVFPTSAFQQGAPWNLARTSHRDRLVLATYNKYYYDATAGKGVTAYVLDTGVFVNHTDFGGRARWGANFARGQPDADISGHGTHVAAIIAGTRFGVAKKAQIVAVKVLGERGGSNMAVIKGIEWAVKDHRKAVAEAKRTGKVHKGSIINMSLGGGKSNALNKAANDAVDAGAVVVVAAGNSNADACKFSPAGAQKVITVAASTIEDTRAWFSNWGICVDLFAPGRDILSAWIGSPIATRVLSGTSMATPHVAGLAAYFLALSRTPLTPLQVLLKLVFEATKNALCEVAGSPNLLGYNGFVHSKIKDVDS</sequence>
<dbReference type="InterPro" id="IPR037045">
    <property type="entry name" value="S8pro/Inhibitor_I9_sf"/>
</dbReference>
<dbReference type="PANTHER" id="PTHR43806">
    <property type="entry name" value="PEPTIDASE S8"/>
    <property type="match status" value="1"/>
</dbReference>